<dbReference type="KEGG" id="dtl:H8F01_14835"/>
<evidence type="ECO:0000256" key="2">
    <source>
        <dbReference type="ARBA" id="ARBA00022475"/>
    </source>
</evidence>
<comment type="subcellular location">
    <subcellularLocation>
        <location evidence="1">Cell membrane</location>
        <topology evidence="1">Multi-pass membrane protein</topology>
    </subcellularLocation>
</comment>
<proteinExistence type="predicted"/>
<organism evidence="10 11">
    <name type="scientific">Dyella telluris</name>
    <dbReference type="NCBI Taxonomy" id="2763498"/>
    <lineage>
        <taxon>Bacteria</taxon>
        <taxon>Pseudomonadati</taxon>
        <taxon>Pseudomonadota</taxon>
        <taxon>Gammaproteobacteria</taxon>
        <taxon>Lysobacterales</taxon>
        <taxon>Rhodanobacteraceae</taxon>
        <taxon>Dyella</taxon>
    </lineage>
</organism>
<evidence type="ECO:0000256" key="8">
    <source>
        <dbReference type="SAM" id="MobiDB-lite"/>
    </source>
</evidence>
<evidence type="ECO:0000256" key="4">
    <source>
        <dbReference type="ARBA" id="ARBA00022679"/>
    </source>
</evidence>
<reference evidence="10 11" key="1">
    <citation type="submission" date="2020-08" db="EMBL/GenBank/DDBJ databases">
        <title>Dyella sp. G9 isolated from forest soil.</title>
        <authorList>
            <person name="Fu J."/>
            <person name="Qiu L."/>
        </authorList>
    </citation>
    <scope>NUCLEOTIDE SEQUENCE [LARGE SCALE GENOMIC DNA]</scope>
    <source>
        <strain evidence="10 11">G9</strain>
    </source>
</reference>
<evidence type="ECO:0000256" key="7">
    <source>
        <dbReference type="ARBA" id="ARBA00023136"/>
    </source>
</evidence>
<feature type="transmembrane region" description="Helical" evidence="9">
    <location>
        <begin position="359"/>
        <end position="377"/>
    </location>
</feature>
<keyword evidence="11" id="KW-1185">Reference proteome</keyword>
<keyword evidence="2" id="KW-1003">Cell membrane</keyword>
<keyword evidence="5 9" id="KW-0812">Transmembrane</keyword>
<dbReference type="InterPro" id="IPR050297">
    <property type="entry name" value="LipidA_mod_glycosyltrf_83"/>
</dbReference>
<feature type="transmembrane region" description="Helical" evidence="9">
    <location>
        <begin position="383"/>
        <end position="403"/>
    </location>
</feature>
<evidence type="ECO:0000256" key="1">
    <source>
        <dbReference type="ARBA" id="ARBA00004651"/>
    </source>
</evidence>
<sequence length="460" mass="50292">MSTTTHANERRYWRFLWVAVSLLALGLRWAYLTQMTVDYPLRGDAGQYVSYAWNLAHHGVFSKSTPGGANVVPDSFRDPGYPSLLAGVMLLQNDFVPWYHAVLMLQGLLGALTVALLMGAAHPWLGTKGSVLAGLVMAIWPHSITMSGYLLSETATAFWVALALFLLQRAAERNSRLTMAASGMAIGIAALTNAIMIPFGLLLAAALGWRSRSSRSLVLVLALSSLLLPLGWGVRNAGLHEGESSSGRALLNAVQGSWPEYHSSYIASAMGDPDGLRTQGEIQHEYDTLKASTSAGLQLVSIRVKQDPLRYVAWYAGKPALLWGWSIRIGQGNIYVYPTAHSLLDDQPALRATVSLCRALNPLIMLLALAGMVSVWMKGRQSPALPLAVTTLVAYVTLVYSLLQAEPRYSIPFRGMELLVAAEAVRQAILWWTSRRQSTRMAPHRQRPSDPQEHFETGVS</sequence>
<feature type="region of interest" description="Disordered" evidence="8">
    <location>
        <begin position="440"/>
        <end position="460"/>
    </location>
</feature>
<keyword evidence="7 9" id="KW-0472">Membrane</keyword>
<protein>
    <submittedName>
        <fullName evidence="10">Glycosyltransferase family 39 protein</fullName>
    </submittedName>
</protein>
<feature type="transmembrane region" description="Helical" evidence="9">
    <location>
        <begin position="215"/>
        <end position="234"/>
    </location>
</feature>
<feature type="transmembrane region" description="Helical" evidence="9">
    <location>
        <begin position="125"/>
        <end position="143"/>
    </location>
</feature>
<feature type="transmembrane region" description="Helical" evidence="9">
    <location>
        <begin position="98"/>
        <end position="118"/>
    </location>
</feature>
<feature type="transmembrane region" description="Helical" evidence="9">
    <location>
        <begin position="149"/>
        <end position="167"/>
    </location>
</feature>
<dbReference type="GO" id="GO:0009103">
    <property type="term" value="P:lipopolysaccharide biosynthetic process"/>
    <property type="evidence" value="ECO:0007669"/>
    <property type="project" value="UniProtKB-ARBA"/>
</dbReference>
<gene>
    <name evidence="10" type="ORF">H8F01_14835</name>
</gene>
<evidence type="ECO:0000256" key="5">
    <source>
        <dbReference type="ARBA" id="ARBA00022692"/>
    </source>
</evidence>
<keyword evidence="3" id="KW-0328">Glycosyltransferase</keyword>
<dbReference type="GO" id="GO:0016763">
    <property type="term" value="F:pentosyltransferase activity"/>
    <property type="evidence" value="ECO:0007669"/>
    <property type="project" value="TreeGrafter"/>
</dbReference>
<evidence type="ECO:0000256" key="3">
    <source>
        <dbReference type="ARBA" id="ARBA00022676"/>
    </source>
</evidence>
<feature type="transmembrane region" description="Helical" evidence="9">
    <location>
        <begin position="12"/>
        <end position="31"/>
    </location>
</feature>
<dbReference type="PANTHER" id="PTHR33908">
    <property type="entry name" value="MANNOSYLTRANSFERASE YKCB-RELATED"/>
    <property type="match status" value="1"/>
</dbReference>
<keyword evidence="6 9" id="KW-1133">Transmembrane helix</keyword>
<evidence type="ECO:0000313" key="11">
    <source>
        <dbReference type="Proteomes" id="UP000515873"/>
    </source>
</evidence>
<dbReference type="RefSeq" id="WP_187055858.1">
    <property type="nucleotide sequence ID" value="NZ_CP060412.1"/>
</dbReference>
<accession>A0A7G8Q0S1</accession>
<dbReference type="EMBL" id="CP060412">
    <property type="protein sequence ID" value="QNK00379.1"/>
    <property type="molecule type" value="Genomic_DNA"/>
</dbReference>
<evidence type="ECO:0000256" key="9">
    <source>
        <dbReference type="SAM" id="Phobius"/>
    </source>
</evidence>
<dbReference type="PANTHER" id="PTHR33908:SF11">
    <property type="entry name" value="MEMBRANE PROTEIN"/>
    <property type="match status" value="1"/>
</dbReference>
<evidence type="ECO:0000256" key="6">
    <source>
        <dbReference type="ARBA" id="ARBA00022989"/>
    </source>
</evidence>
<evidence type="ECO:0000313" key="10">
    <source>
        <dbReference type="EMBL" id="QNK00379.1"/>
    </source>
</evidence>
<dbReference type="GO" id="GO:0005886">
    <property type="term" value="C:plasma membrane"/>
    <property type="evidence" value="ECO:0007669"/>
    <property type="project" value="UniProtKB-SubCell"/>
</dbReference>
<name>A0A7G8Q0S1_9GAMM</name>
<feature type="transmembrane region" description="Helical" evidence="9">
    <location>
        <begin position="179"/>
        <end position="209"/>
    </location>
</feature>
<dbReference type="Proteomes" id="UP000515873">
    <property type="component" value="Chromosome"/>
</dbReference>
<dbReference type="AlphaFoldDB" id="A0A7G8Q0S1"/>
<feature type="compositionally biased region" description="Basic and acidic residues" evidence="8">
    <location>
        <begin position="447"/>
        <end position="460"/>
    </location>
</feature>
<keyword evidence="4 10" id="KW-0808">Transferase</keyword>